<evidence type="ECO:0000256" key="4">
    <source>
        <dbReference type="ARBA" id="ARBA00022801"/>
    </source>
</evidence>
<dbReference type="Proteomes" id="UP000672032">
    <property type="component" value="Chromosome 5"/>
</dbReference>
<dbReference type="InterPro" id="IPR023631">
    <property type="entry name" value="Amidase_dom"/>
</dbReference>
<accession>A0A8A3PKD9</accession>
<feature type="domain" description="Amidase" evidence="7">
    <location>
        <begin position="85"/>
        <end position="541"/>
    </location>
</feature>
<organism evidence="8 9">
    <name type="scientific">Monilinia vaccinii-corymbosi</name>
    <dbReference type="NCBI Taxonomy" id="61207"/>
    <lineage>
        <taxon>Eukaryota</taxon>
        <taxon>Fungi</taxon>
        <taxon>Dikarya</taxon>
        <taxon>Ascomycota</taxon>
        <taxon>Pezizomycotina</taxon>
        <taxon>Leotiomycetes</taxon>
        <taxon>Helotiales</taxon>
        <taxon>Sclerotiniaceae</taxon>
        <taxon>Monilinia</taxon>
    </lineage>
</organism>
<evidence type="ECO:0000313" key="8">
    <source>
        <dbReference type="EMBL" id="QSZ35465.1"/>
    </source>
</evidence>
<gene>
    <name evidence="8" type="ORF">DSL72_008335</name>
</gene>
<comment type="similarity">
    <text evidence="2">Belongs to the amidase family.</text>
</comment>
<feature type="active site" description="Charge relay system" evidence="5">
    <location>
        <position position="212"/>
    </location>
</feature>
<evidence type="ECO:0000313" key="9">
    <source>
        <dbReference type="Proteomes" id="UP000672032"/>
    </source>
</evidence>
<dbReference type="SUPFAM" id="SSF75304">
    <property type="entry name" value="Amidase signature (AS) enzymes"/>
    <property type="match status" value="1"/>
</dbReference>
<feature type="binding site" evidence="6">
    <location>
        <position position="212"/>
    </location>
    <ligand>
        <name>substrate</name>
    </ligand>
</feature>
<evidence type="ECO:0000259" key="7">
    <source>
        <dbReference type="Pfam" id="PF01425"/>
    </source>
</evidence>
<evidence type="ECO:0000256" key="5">
    <source>
        <dbReference type="PIRSR" id="PIRSR001221-1"/>
    </source>
</evidence>
<dbReference type="EMBL" id="CP063409">
    <property type="protein sequence ID" value="QSZ35465.1"/>
    <property type="molecule type" value="Genomic_DNA"/>
</dbReference>
<dbReference type="PIRSF" id="PIRSF001221">
    <property type="entry name" value="Amidase_fungi"/>
    <property type="match status" value="1"/>
</dbReference>
<feature type="active site" description="Acyl-ester intermediate" evidence="5">
    <location>
        <position position="236"/>
    </location>
</feature>
<dbReference type="OrthoDB" id="6428749at2759"/>
<reference evidence="8" key="1">
    <citation type="submission" date="2020-10" db="EMBL/GenBank/DDBJ databases">
        <title>Genome Sequence of Monilinia vaccinii-corymbosi Sheds Light on Mummy Berry Disease Infection of Blueberry and Mating Type.</title>
        <authorList>
            <person name="Yow A.G."/>
            <person name="Zhang Y."/>
            <person name="Bansal K."/>
            <person name="Eacker S.M."/>
            <person name="Sullivan S."/>
            <person name="Liachko I."/>
            <person name="Cubeta M.A."/>
            <person name="Rollins J.A."/>
            <person name="Ashrafi H."/>
        </authorList>
    </citation>
    <scope>NUCLEOTIDE SEQUENCE</scope>
    <source>
        <strain evidence="8">RL-1</strain>
    </source>
</reference>
<keyword evidence="4" id="KW-0378">Hydrolase</keyword>
<dbReference type="Pfam" id="PF01425">
    <property type="entry name" value="Amidase"/>
    <property type="match status" value="1"/>
</dbReference>
<comment type="catalytic activity">
    <reaction evidence="1">
        <text>a monocarboxylic acid amide + H2O = a monocarboxylate + NH4(+)</text>
        <dbReference type="Rhea" id="RHEA:12020"/>
        <dbReference type="ChEBI" id="CHEBI:15377"/>
        <dbReference type="ChEBI" id="CHEBI:28938"/>
        <dbReference type="ChEBI" id="CHEBI:35757"/>
        <dbReference type="ChEBI" id="CHEBI:83628"/>
        <dbReference type="EC" id="3.5.1.4"/>
    </reaction>
</comment>
<feature type="active site" description="Charge relay system" evidence="5">
    <location>
        <position position="137"/>
    </location>
</feature>
<evidence type="ECO:0000256" key="2">
    <source>
        <dbReference type="ARBA" id="ARBA00009199"/>
    </source>
</evidence>
<feature type="binding site" evidence="6">
    <location>
        <begin position="233"/>
        <end position="236"/>
    </location>
    <ligand>
        <name>substrate</name>
    </ligand>
</feature>
<evidence type="ECO:0000256" key="1">
    <source>
        <dbReference type="ARBA" id="ARBA00001311"/>
    </source>
</evidence>
<sequence>MTPPHPTSTWQQIAHRKQQIQQSLIPSAWLLSPPPPPTTLNVLSIPRTSGILTPSELRITETHDATSLAAALRCRALTAEEVSIAFCKRAAIAHQVCNCLTEIFFADAMRRAQWLDAQYARTGTPVGPLHGVPVSLKDTFNVKGYDASIGIASLAEKPARENSLLVDLLLEAGAVLYCKTNVPQTLMALDSANHVFGRVLNPRDRRMTAGGSSGGEAALIAMRGSVLGVGTDVGGSIRIPAMCNGLYGVKPSVQRIPYIGQESGQQAGASSIGLPASAGPIATSVRDCELFLQTISDSKPWGRDPNVAYGMWHEQGTVQEKGQGTLLFGVIRTDGVTRPLPPICKILDETVEKVQRAGHEVVEIDTRAFSKCQSLANSFFGIDGGNYMFDLLDKTSEPLIPWLSTRLKRKPPMDLPTLVDIHARKLELERDMLKVWKDQTGRSVDAIICPVAPHPCPPIDRWNGVGYTSGFVLLDYPCATLPVRSLEEPDLEGDVGGAVLGSWDRVNRGLWDEKSIDRTLYLNTTLCIQVVAPKLQERRLLMAMGILDRILQDGRAKAML</sequence>
<evidence type="ECO:0000256" key="3">
    <source>
        <dbReference type="ARBA" id="ARBA00012922"/>
    </source>
</evidence>
<dbReference type="GO" id="GO:0004040">
    <property type="term" value="F:amidase activity"/>
    <property type="evidence" value="ECO:0007669"/>
    <property type="project" value="UniProtKB-EC"/>
</dbReference>
<dbReference type="PANTHER" id="PTHR46072:SF6">
    <property type="entry name" value="AMIDASE, PUTATIVE (AFU_ORTHOLOGUE AFUA_1G14530)-RELATED"/>
    <property type="match status" value="1"/>
</dbReference>
<dbReference type="EC" id="3.5.1.4" evidence="3"/>
<dbReference type="PROSITE" id="PS00571">
    <property type="entry name" value="AMIDASES"/>
    <property type="match status" value="1"/>
</dbReference>
<dbReference type="InterPro" id="IPR036928">
    <property type="entry name" value="AS_sf"/>
</dbReference>
<name>A0A8A3PKD9_9HELO</name>
<keyword evidence="9" id="KW-1185">Reference proteome</keyword>
<protein>
    <recommendedName>
        <fullName evidence="3">amidase</fullName>
        <ecNumber evidence="3">3.5.1.4</ecNumber>
    </recommendedName>
</protein>
<dbReference type="InterPro" id="IPR020556">
    <property type="entry name" value="Amidase_CS"/>
</dbReference>
<feature type="binding site" evidence="6">
    <location>
        <position position="186"/>
    </location>
    <ligand>
        <name>substrate</name>
    </ligand>
</feature>
<dbReference type="PANTHER" id="PTHR46072">
    <property type="entry name" value="AMIDASE-RELATED-RELATED"/>
    <property type="match status" value="1"/>
</dbReference>
<evidence type="ECO:0000256" key="6">
    <source>
        <dbReference type="PIRSR" id="PIRSR001221-2"/>
    </source>
</evidence>
<proteinExistence type="inferred from homology"/>
<dbReference type="Gene3D" id="3.90.1300.10">
    <property type="entry name" value="Amidase signature (AS) domain"/>
    <property type="match status" value="1"/>
</dbReference>
<dbReference type="AlphaFoldDB" id="A0A8A3PKD9"/>